<accession>A0A7J6QD70</accession>
<organism evidence="4 5">
    <name type="scientific">Perkinsus olseni</name>
    <name type="common">Perkinsus atlanticus</name>
    <dbReference type="NCBI Taxonomy" id="32597"/>
    <lineage>
        <taxon>Eukaryota</taxon>
        <taxon>Sar</taxon>
        <taxon>Alveolata</taxon>
        <taxon>Perkinsozoa</taxon>
        <taxon>Perkinsea</taxon>
        <taxon>Perkinsida</taxon>
        <taxon>Perkinsidae</taxon>
        <taxon>Perkinsus</taxon>
    </lineage>
</organism>
<dbReference type="GO" id="GO:0004190">
    <property type="term" value="F:aspartic-type endopeptidase activity"/>
    <property type="evidence" value="ECO:0007669"/>
    <property type="project" value="InterPro"/>
</dbReference>
<name>A0A7J6QD70_PEROL</name>
<evidence type="ECO:0000259" key="3">
    <source>
        <dbReference type="PROSITE" id="PS51767"/>
    </source>
</evidence>
<evidence type="ECO:0000313" key="5">
    <source>
        <dbReference type="Proteomes" id="UP000574390"/>
    </source>
</evidence>
<evidence type="ECO:0008006" key="6">
    <source>
        <dbReference type="Google" id="ProtNLM"/>
    </source>
</evidence>
<sequence>MTHNTVEMNFDGHIINLAVDTASYKSYLVYGGWYESLYGPGSCKYLISGCYFCPLNDPCDLDSLLSRKVYKVRYGDGEVVRYVNRKVNLVITEREITNLEIGLVVWSSRVERNIQPFAMLGLSLPNPGANEETKAPSFLKQLVRTGAIPYLTIAVHVSKFSLGLNGRLVLGEPVVEAKDATLFPLTRPSWRNGTIVVSACAAKVRSPSSREQVAELTNSQGCIDVVVDTCADATVVPDKVFSMIWAAVEVEFGRDRVDGTGGAPSVKSRKLAAYVDAKGWIWFRKSVIERLPVIIIQAHAASSFELHLSEHVQVCDGKWCKLLVLNQVNINITSDVFVLGRPFFVEHDVYIDLDNGIIGLMAPESLVVKEIVSPESWKKHKLPHCRKTGARCSGVFGCL</sequence>
<dbReference type="EMBL" id="JABANM010030282">
    <property type="protein sequence ID" value="KAF4706514.1"/>
    <property type="molecule type" value="Genomic_DNA"/>
</dbReference>
<dbReference type="InterPro" id="IPR001995">
    <property type="entry name" value="Peptidase_A2_cat"/>
</dbReference>
<evidence type="ECO:0000256" key="1">
    <source>
        <dbReference type="ARBA" id="ARBA00022801"/>
    </source>
</evidence>
<evidence type="ECO:0000259" key="2">
    <source>
        <dbReference type="PROSITE" id="PS50175"/>
    </source>
</evidence>
<dbReference type="GO" id="GO:0006508">
    <property type="term" value="P:proteolysis"/>
    <property type="evidence" value="ECO:0007669"/>
    <property type="project" value="InterPro"/>
</dbReference>
<comment type="caution">
    <text evidence="4">The sequence shown here is derived from an EMBL/GenBank/DDBJ whole genome shotgun (WGS) entry which is preliminary data.</text>
</comment>
<dbReference type="PROSITE" id="PS51767">
    <property type="entry name" value="PEPTIDASE_A1"/>
    <property type="match status" value="1"/>
</dbReference>
<dbReference type="SUPFAM" id="SSF50630">
    <property type="entry name" value="Acid proteases"/>
    <property type="match status" value="1"/>
</dbReference>
<dbReference type="InterPro" id="IPR021109">
    <property type="entry name" value="Peptidase_aspartic_dom_sf"/>
</dbReference>
<feature type="domain" description="Peptidase A1" evidence="3">
    <location>
        <begin position="2"/>
        <end position="361"/>
    </location>
</feature>
<dbReference type="PROSITE" id="PS50175">
    <property type="entry name" value="ASP_PROT_RETROV"/>
    <property type="match status" value="1"/>
</dbReference>
<evidence type="ECO:0000313" key="4">
    <source>
        <dbReference type="EMBL" id="KAF4706514.1"/>
    </source>
</evidence>
<dbReference type="Gene3D" id="2.40.70.10">
    <property type="entry name" value="Acid Proteases"/>
    <property type="match status" value="2"/>
</dbReference>
<proteinExistence type="predicted"/>
<dbReference type="Proteomes" id="UP000574390">
    <property type="component" value="Unassembled WGS sequence"/>
</dbReference>
<dbReference type="InterPro" id="IPR033121">
    <property type="entry name" value="PEPTIDASE_A1"/>
</dbReference>
<reference evidence="4 5" key="1">
    <citation type="submission" date="2020-04" db="EMBL/GenBank/DDBJ databases">
        <title>Perkinsus olseni comparative genomics.</title>
        <authorList>
            <person name="Bogema D.R."/>
        </authorList>
    </citation>
    <scope>NUCLEOTIDE SEQUENCE [LARGE SCALE GENOMIC DNA]</scope>
    <source>
        <strain evidence="4">ATCC PRA-205</strain>
    </source>
</reference>
<feature type="domain" description="Peptidase A2" evidence="2">
    <location>
        <begin position="223"/>
        <end position="262"/>
    </location>
</feature>
<keyword evidence="1" id="KW-0378">Hydrolase</keyword>
<dbReference type="AlphaFoldDB" id="A0A7J6QD70"/>
<gene>
    <name evidence="4" type="ORF">FOZ62_005238</name>
</gene>
<protein>
    <recommendedName>
        <fullName evidence="6">Peptidase A1 domain-containing protein</fullName>
    </recommendedName>
</protein>